<dbReference type="CDD" id="cd00867">
    <property type="entry name" value="Trans_IPPS"/>
    <property type="match status" value="1"/>
</dbReference>
<dbReference type="SUPFAM" id="SSF48576">
    <property type="entry name" value="Terpenoid synthases"/>
    <property type="match status" value="1"/>
</dbReference>
<comment type="similarity">
    <text evidence="4">Belongs to the FPP/GGPP synthase family.</text>
</comment>
<dbReference type="OrthoDB" id="6921389at2759"/>
<keyword evidence="5" id="KW-0175">Coiled coil</keyword>
<evidence type="ECO:0000256" key="4">
    <source>
        <dbReference type="RuleBase" id="RU004466"/>
    </source>
</evidence>
<dbReference type="Pfam" id="PF00348">
    <property type="entry name" value="polyprenyl_synt"/>
    <property type="match status" value="1"/>
</dbReference>
<dbReference type="STRING" id="150374.A0A0M8MW46"/>
<dbReference type="PROSITE" id="PS00723">
    <property type="entry name" value="POLYPRENYL_SYNTHASE_1"/>
    <property type="match status" value="1"/>
</dbReference>
<feature type="coiled-coil region" evidence="5">
    <location>
        <begin position="250"/>
        <end position="277"/>
    </location>
</feature>
<dbReference type="EMBL" id="LGSR01000019">
    <property type="protein sequence ID" value="KOS19818.1"/>
    <property type="molecule type" value="Genomic_DNA"/>
</dbReference>
<dbReference type="Proteomes" id="UP000053831">
    <property type="component" value="Unassembled WGS sequence"/>
</dbReference>
<evidence type="ECO:0000256" key="1">
    <source>
        <dbReference type="ARBA" id="ARBA00022679"/>
    </source>
</evidence>
<gene>
    <name evidence="6" type="ORF">ESCO_005781</name>
</gene>
<dbReference type="GO" id="GO:0008299">
    <property type="term" value="P:isoprenoid biosynthetic process"/>
    <property type="evidence" value="ECO:0007669"/>
    <property type="project" value="InterPro"/>
</dbReference>
<evidence type="ECO:0000313" key="6">
    <source>
        <dbReference type="EMBL" id="KOS19818.1"/>
    </source>
</evidence>
<comment type="caution">
    <text evidence="6">The sequence shown here is derived from an EMBL/GenBank/DDBJ whole genome shotgun (WGS) entry which is preliminary data.</text>
</comment>
<evidence type="ECO:0000256" key="5">
    <source>
        <dbReference type="SAM" id="Coils"/>
    </source>
</evidence>
<dbReference type="GO" id="GO:0046165">
    <property type="term" value="P:alcohol biosynthetic process"/>
    <property type="evidence" value="ECO:0007669"/>
    <property type="project" value="UniProtKB-ARBA"/>
</dbReference>
<dbReference type="PROSITE" id="PS00444">
    <property type="entry name" value="POLYPRENYL_SYNTHASE_2"/>
    <property type="match status" value="1"/>
</dbReference>
<dbReference type="InterPro" id="IPR008949">
    <property type="entry name" value="Isoprenoid_synthase_dom_sf"/>
</dbReference>
<evidence type="ECO:0000313" key="7">
    <source>
        <dbReference type="Proteomes" id="UP000053831"/>
    </source>
</evidence>
<dbReference type="GO" id="GO:0004659">
    <property type="term" value="F:prenyltransferase activity"/>
    <property type="evidence" value="ECO:0007669"/>
    <property type="project" value="InterPro"/>
</dbReference>
<dbReference type="AlphaFoldDB" id="A0A0M8MW46"/>
<keyword evidence="2" id="KW-0479">Metal-binding</keyword>
<evidence type="ECO:0000256" key="2">
    <source>
        <dbReference type="ARBA" id="ARBA00022723"/>
    </source>
</evidence>
<dbReference type="InterPro" id="IPR000092">
    <property type="entry name" value="Polyprenyl_synt"/>
</dbReference>
<proteinExistence type="inferred from homology"/>
<organism evidence="6 7">
    <name type="scientific">Escovopsis weberi</name>
    <dbReference type="NCBI Taxonomy" id="150374"/>
    <lineage>
        <taxon>Eukaryota</taxon>
        <taxon>Fungi</taxon>
        <taxon>Dikarya</taxon>
        <taxon>Ascomycota</taxon>
        <taxon>Pezizomycotina</taxon>
        <taxon>Sordariomycetes</taxon>
        <taxon>Hypocreomycetidae</taxon>
        <taxon>Hypocreales</taxon>
        <taxon>Hypocreaceae</taxon>
        <taxon>Escovopsis</taxon>
    </lineage>
</organism>
<reference evidence="6 7" key="1">
    <citation type="submission" date="2015-07" db="EMBL/GenBank/DDBJ databases">
        <title>The genome of the fungus Escovopsis weberi, a specialized disease agent of ant agriculture.</title>
        <authorList>
            <person name="de Man T.J."/>
            <person name="Stajich J.E."/>
            <person name="Kubicek C.P."/>
            <person name="Chenthamara K."/>
            <person name="Atanasova L."/>
            <person name="Druzhinina I.S."/>
            <person name="Birnbaum S."/>
            <person name="Barribeau S.M."/>
            <person name="Teiling C."/>
            <person name="Suen G."/>
            <person name="Currie C."/>
            <person name="Gerardo N.M."/>
        </authorList>
    </citation>
    <scope>NUCLEOTIDE SEQUENCE [LARGE SCALE GENOMIC DNA]</scope>
</reference>
<dbReference type="GO" id="GO:0043386">
    <property type="term" value="P:mycotoxin biosynthetic process"/>
    <property type="evidence" value="ECO:0007669"/>
    <property type="project" value="UniProtKB-ARBA"/>
</dbReference>
<dbReference type="PANTHER" id="PTHR12001">
    <property type="entry name" value="GERANYLGERANYL PYROPHOSPHATE SYNTHASE"/>
    <property type="match status" value="1"/>
</dbReference>
<protein>
    <submittedName>
        <fullName evidence="6">Geranylgeranyl pyrophosphate synthase D</fullName>
    </submittedName>
</protein>
<keyword evidence="1 4" id="KW-0808">Transferase</keyword>
<dbReference type="SFLD" id="SFLDS00005">
    <property type="entry name" value="Isoprenoid_Synthase_Type_I"/>
    <property type="match status" value="1"/>
</dbReference>
<dbReference type="PANTHER" id="PTHR12001:SF72">
    <property type="entry name" value="THIJ_PFPI FAMILY PROTEIN (AFU_ORTHOLOGUE AFUA_3G01210)-RELATED"/>
    <property type="match status" value="1"/>
</dbReference>
<keyword evidence="3" id="KW-0460">Magnesium</keyword>
<dbReference type="GO" id="GO:0046872">
    <property type="term" value="F:metal ion binding"/>
    <property type="evidence" value="ECO:0007669"/>
    <property type="project" value="UniProtKB-KW"/>
</dbReference>
<name>A0A0M8MW46_ESCWE</name>
<dbReference type="Gene3D" id="1.10.600.10">
    <property type="entry name" value="Farnesyl Diphosphate Synthase"/>
    <property type="match status" value="1"/>
</dbReference>
<keyword evidence="7" id="KW-1185">Reference proteome</keyword>
<evidence type="ECO:0000256" key="3">
    <source>
        <dbReference type="ARBA" id="ARBA00022842"/>
    </source>
</evidence>
<sequence>MPTKGVLKATTAALNVWIRAPDASALTIGEVAQHIQQACLLIDDMEDNSSIRRGNPAAHAVFGHAQTLEAANFLFVQTYKQARKMRSQDAIDILLEEVENMMLGQCLDQHWKFELKPPSEEEYLNMVDNKTGAFFRLIIRLLQAETAHERAKALDFERFSTLLGRFYQIRDDLMNLRSGVYAELKGSCEDLDEGKFSYPIVHCLVNSPAHRSHIIGIFRQRPASMGGEPRPLSPQAKSHIMSCLEESGSLDAALGLVNELQADIEAETARLESAAGEQNPTLRALLKKLTLTNGIS</sequence>
<dbReference type="InterPro" id="IPR033749">
    <property type="entry name" value="Polyprenyl_synt_CS"/>
</dbReference>
<accession>A0A0M8MW46</accession>